<proteinExistence type="predicted"/>
<organism evidence="1 2">
    <name type="scientific">Pseudomonas aegrilactucae</name>
    <dbReference type="NCBI Taxonomy" id="2854028"/>
    <lineage>
        <taxon>Bacteria</taxon>
        <taxon>Pseudomonadati</taxon>
        <taxon>Pseudomonadota</taxon>
        <taxon>Gammaproteobacteria</taxon>
        <taxon>Pseudomonadales</taxon>
        <taxon>Pseudomonadaceae</taxon>
        <taxon>Pseudomonas</taxon>
    </lineage>
</organism>
<name>A0A9Q3AGY4_9PSED</name>
<dbReference type="AlphaFoldDB" id="A0A9Q3AGY4"/>
<dbReference type="PANTHER" id="PTHR12993:SF29">
    <property type="entry name" value="BLR3841 PROTEIN"/>
    <property type="match status" value="1"/>
</dbReference>
<reference evidence="1" key="2">
    <citation type="journal article" date="2023" name="Plant Pathol.">
        <title>Dismantling and reorganizing Pseudomonas marginalis sensu#lato.</title>
        <authorList>
            <person name="Sawada H."/>
            <person name="Fujikawa T."/>
            <person name="Satou M."/>
        </authorList>
    </citation>
    <scope>NUCLEOTIDE SEQUENCE</scope>
    <source>
        <strain evidence="1">MAFF 301350</strain>
    </source>
</reference>
<dbReference type="EMBL" id="JAHTBI010000120">
    <property type="protein sequence ID" value="MBV6290238.1"/>
    <property type="molecule type" value="Genomic_DNA"/>
</dbReference>
<comment type="caution">
    <text evidence="1">The sequence shown here is derived from an EMBL/GenBank/DDBJ whole genome shotgun (WGS) entry which is preliminary data.</text>
</comment>
<accession>A0A9Q3AGY4</accession>
<dbReference type="RefSeq" id="WP_217978238.1">
    <property type="nucleotide sequence ID" value="NZ_JAHTBI010000120.1"/>
</dbReference>
<evidence type="ECO:0000313" key="1">
    <source>
        <dbReference type="EMBL" id="MBV6290238.1"/>
    </source>
</evidence>
<gene>
    <name evidence="1" type="ORF">KUO17_25000</name>
</gene>
<sequence>MSADNPIKAAGNGTPLSVWQASPVLGAVRLIAPLALVPAGSRLVVVAPHPDDEVLGCGGLLAGFAGREHDLLLISVTDGEGSHPGSAAWPGERLRQRRPLESRAALLALGLNPDRVAWQRLRLADSAVHADEGALAHALVHCLRPSDTVLTTWRLDGHCDHEAVGRACAQATATVGASLIEVPIWAWHWAQPDDPRLPWRRARKVALGPPQLARKHAAIAAHASQLDADGERPPVLGEITLQRLLQPFELVFLEQVLP</sequence>
<keyword evidence="2" id="KW-1185">Reference proteome</keyword>
<reference evidence="1" key="1">
    <citation type="journal article" date="2022" name="Int. J. Syst. Evol. Microbiol.">
        <title>Pseudomonas aegrilactucae sp. nov. and Pseudomonas morbosilactucae sp. nov., pathogens causing bacterial rot of lettuce in Japan.</title>
        <authorList>
            <person name="Sawada H."/>
            <person name="Fujikawa T."/>
            <person name="Satou M."/>
        </authorList>
    </citation>
    <scope>NUCLEOTIDE SEQUENCE</scope>
    <source>
        <strain evidence="1">MAFF 301350</strain>
    </source>
</reference>
<dbReference type="Proteomes" id="UP001106592">
    <property type="component" value="Unassembled WGS sequence"/>
</dbReference>
<dbReference type="InterPro" id="IPR003737">
    <property type="entry name" value="GlcNAc_PI_deacetylase-related"/>
</dbReference>
<dbReference type="Pfam" id="PF02585">
    <property type="entry name" value="PIG-L"/>
    <property type="match status" value="1"/>
</dbReference>
<evidence type="ECO:0000313" key="2">
    <source>
        <dbReference type="Proteomes" id="UP001106592"/>
    </source>
</evidence>
<protein>
    <submittedName>
        <fullName evidence="1">PIG-L family deacetylase</fullName>
    </submittedName>
</protein>
<dbReference type="PANTHER" id="PTHR12993">
    <property type="entry name" value="N-ACETYLGLUCOSAMINYL-PHOSPHATIDYLINOSITOL DE-N-ACETYLASE-RELATED"/>
    <property type="match status" value="1"/>
</dbReference>
<dbReference type="GO" id="GO:0016811">
    <property type="term" value="F:hydrolase activity, acting on carbon-nitrogen (but not peptide) bonds, in linear amides"/>
    <property type="evidence" value="ECO:0007669"/>
    <property type="project" value="TreeGrafter"/>
</dbReference>